<accession>A0A9J6BD06</accession>
<dbReference type="AlphaFoldDB" id="A0A9J6BD06"/>
<dbReference type="Pfam" id="PF03015">
    <property type="entry name" value="Sterile"/>
    <property type="match status" value="1"/>
</dbReference>
<dbReference type="GO" id="GO:0035336">
    <property type="term" value="P:long-chain fatty-acyl-CoA metabolic process"/>
    <property type="evidence" value="ECO:0007669"/>
    <property type="project" value="TreeGrafter"/>
</dbReference>
<feature type="transmembrane region" description="Helical" evidence="4">
    <location>
        <begin position="463"/>
        <end position="486"/>
    </location>
</feature>
<dbReference type="InterPro" id="IPR033640">
    <property type="entry name" value="FAR_C"/>
</dbReference>
<evidence type="ECO:0000256" key="1">
    <source>
        <dbReference type="ARBA" id="ARBA00005928"/>
    </source>
</evidence>
<dbReference type="PANTHER" id="PTHR11011">
    <property type="entry name" value="MALE STERILITY PROTEIN 2-RELATED"/>
    <property type="match status" value="1"/>
</dbReference>
<dbReference type="CDD" id="cd05236">
    <property type="entry name" value="FAR-N_SDR_e"/>
    <property type="match status" value="1"/>
</dbReference>
<evidence type="ECO:0000256" key="3">
    <source>
        <dbReference type="ARBA" id="ARBA00023098"/>
    </source>
</evidence>
<feature type="domain" description="Fatty acyl-CoA reductase C-terminal" evidence="5">
    <location>
        <begin position="359"/>
        <end position="426"/>
    </location>
</feature>
<dbReference type="GO" id="GO:0102965">
    <property type="term" value="F:alcohol-forming long-chain fatty acyl-CoA reductase activity"/>
    <property type="evidence" value="ECO:0007669"/>
    <property type="project" value="UniProtKB-EC"/>
</dbReference>
<evidence type="ECO:0000256" key="4">
    <source>
        <dbReference type="RuleBase" id="RU363097"/>
    </source>
</evidence>
<evidence type="ECO:0000256" key="2">
    <source>
        <dbReference type="ARBA" id="ARBA00022516"/>
    </source>
</evidence>
<dbReference type="InterPro" id="IPR013120">
    <property type="entry name" value="FAR_NAD-bd"/>
</dbReference>
<evidence type="ECO:0000259" key="5">
    <source>
        <dbReference type="Pfam" id="PF03015"/>
    </source>
</evidence>
<dbReference type="PANTHER" id="PTHR11011:SF24">
    <property type="entry name" value="FATTY ACYL-COA REDUCTASE"/>
    <property type="match status" value="1"/>
</dbReference>
<keyword evidence="4" id="KW-0812">Transmembrane</keyword>
<organism evidence="7 8">
    <name type="scientific">Polypedilum vanderplanki</name>
    <name type="common">Sleeping chironomid midge</name>
    <dbReference type="NCBI Taxonomy" id="319348"/>
    <lineage>
        <taxon>Eukaryota</taxon>
        <taxon>Metazoa</taxon>
        <taxon>Ecdysozoa</taxon>
        <taxon>Arthropoda</taxon>
        <taxon>Hexapoda</taxon>
        <taxon>Insecta</taxon>
        <taxon>Pterygota</taxon>
        <taxon>Neoptera</taxon>
        <taxon>Endopterygota</taxon>
        <taxon>Diptera</taxon>
        <taxon>Nematocera</taxon>
        <taxon>Chironomoidea</taxon>
        <taxon>Chironomidae</taxon>
        <taxon>Chironominae</taxon>
        <taxon>Polypedilum</taxon>
        <taxon>Polypedilum</taxon>
    </lineage>
</organism>
<comment type="similarity">
    <text evidence="1 4">Belongs to the fatty acyl-CoA reductase family.</text>
</comment>
<dbReference type="EC" id="1.2.1.84" evidence="4"/>
<name>A0A9J6BD06_POLVA</name>
<gene>
    <name evidence="7" type="ORF">PVAND_015695</name>
</gene>
<evidence type="ECO:0000313" key="7">
    <source>
        <dbReference type="EMBL" id="KAG5667724.1"/>
    </source>
</evidence>
<sequence>MEVSAENSIHKFFENSEIFISGGSGFVGRVLIEKLLRTCKGVKKIYLLLRSKKNDTPWERIQKLTDCKLFESLKASDPTAINKIHVLKGDAMELELGLSKSDLEIVKNCSVIFHCAASVRFDDSLKDAILLNTRGTREICKIAEEMKNLKAFVHVSTSFIVPKLHGSDEIFYPADCDWQKMIQFAENFDYDLINCLEKKLTKFAPNTYTFSKHLAEQVCEYYKKSKNLPIVIYRPSLIAGTEVEPFPGWLDNLYGPFAFAFSGALGINHISHVKGDIVLDFIPVDICVKGMLIAAWKTWKDKNSLMPIYNASNVKKASIISISKYKILKDFPPKNAIMYHDHHHTQCRFIGWIIRIIDQIIPALIIDGLLKISGKKTKMMRYQRIIYDALNNITIFTKENFHFTNFKFLDLNLEVPTNEKKDFFINELYPQMNMKQMNEILNNLLEIFFNQKPEHKEMAKKRYFYVILFSRMYQIFAYSGFFYLVYKLLDKSLTQIDFSDMIFNENFVI</sequence>
<feature type="transmembrane region" description="Helical" evidence="4">
    <location>
        <begin position="349"/>
        <end position="370"/>
    </location>
</feature>
<proteinExistence type="inferred from homology"/>
<keyword evidence="2 4" id="KW-0444">Lipid biosynthesis</keyword>
<comment type="catalytic activity">
    <reaction evidence="4">
        <text>a long-chain fatty acyl-CoA + 2 NADPH + 2 H(+) = a long-chain primary fatty alcohol + 2 NADP(+) + CoA</text>
        <dbReference type="Rhea" id="RHEA:52716"/>
        <dbReference type="ChEBI" id="CHEBI:15378"/>
        <dbReference type="ChEBI" id="CHEBI:57287"/>
        <dbReference type="ChEBI" id="CHEBI:57783"/>
        <dbReference type="ChEBI" id="CHEBI:58349"/>
        <dbReference type="ChEBI" id="CHEBI:77396"/>
        <dbReference type="ChEBI" id="CHEBI:83139"/>
        <dbReference type="EC" id="1.2.1.84"/>
    </reaction>
</comment>
<dbReference type="EMBL" id="JADBJN010000004">
    <property type="protein sequence ID" value="KAG5667724.1"/>
    <property type="molecule type" value="Genomic_DNA"/>
</dbReference>
<feature type="domain" description="Thioester reductase (TE)" evidence="6">
    <location>
        <begin position="20"/>
        <end position="290"/>
    </location>
</feature>
<dbReference type="Proteomes" id="UP001107558">
    <property type="component" value="Chromosome 4"/>
</dbReference>
<dbReference type="InterPro" id="IPR026055">
    <property type="entry name" value="FAR"/>
</dbReference>
<protein>
    <recommendedName>
        <fullName evidence="4">Fatty acyl-CoA reductase</fullName>
        <ecNumber evidence="4">1.2.1.84</ecNumber>
    </recommendedName>
</protein>
<keyword evidence="8" id="KW-1185">Reference proteome</keyword>
<comment type="caution">
    <text evidence="7">The sequence shown here is derived from an EMBL/GenBank/DDBJ whole genome shotgun (WGS) entry which is preliminary data.</text>
</comment>
<keyword evidence="3 4" id="KW-0443">Lipid metabolism</keyword>
<evidence type="ECO:0000313" key="8">
    <source>
        <dbReference type="Proteomes" id="UP001107558"/>
    </source>
</evidence>
<dbReference type="InterPro" id="IPR036291">
    <property type="entry name" value="NAD(P)-bd_dom_sf"/>
</dbReference>
<keyword evidence="4" id="KW-0472">Membrane</keyword>
<dbReference type="GO" id="GO:0005777">
    <property type="term" value="C:peroxisome"/>
    <property type="evidence" value="ECO:0007669"/>
    <property type="project" value="TreeGrafter"/>
</dbReference>
<comment type="function">
    <text evidence="4">Catalyzes the reduction of fatty acyl-CoA to fatty alcohols.</text>
</comment>
<dbReference type="Gene3D" id="3.40.50.720">
    <property type="entry name" value="NAD(P)-binding Rossmann-like Domain"/>
    <property type="match status" value="1"/>
</dbReference>
<keyword evidence="4" id="KW-0521">NADP</keyword>
<dbReference type="OrthoDB" id="7789348at2759"/>
<keyword evidence="4" id="KW-0560">Oxidoreductase</keyword>
<reference evidence="7" key="1">
    <citation type="submission" date="2021-03" db="EMBL/GenBank/DDBJ databases">
        <title>Chromosome level genome of the anhydrobiotic midge Polypedilum vanderplanki.</title>
        <authorList>
            <person name="Yoshida Y."/>
            <person name="Kikawada T."/>
            <person name="Gusev O."/>
        </authorList>
    </citation>
    <scope>NUCLEOTIDE SEQUENCE</scope>
    <source>
        <strain evidence="7">NIAS01</strain>
        <tissue evidence="7">Whole body or cell culture</tissue>
    </source>
</reference>
<dbReference type="SUPFAM" id="SSF51735">
    <property type="entry name" value="NAD(P)-binding Rossmann-fold domains"/>
    <property type="match status" value="1"/>
</dbReference>
<evidence type="ECO:0000259" key="6">
    <source>
        <dbReference type="Pfam" id="PF07993"/>
    </source>
</evidence>
<keyword evidence="4" id="KW-1133">Transmembrane helix</keyword>
<dbReference type="GO" id="GO:0080019">
    <property type="term" value="F:alcohol-forming very long-chain fatty acyl-CoA reductase activity"/>
    <property type="evidence" value="ECO:0007669"/>
    <property type="project" value="InterPro"/>
</dbReference>
<dbReference type="Pfam" id="PF07993">
    <property type="entry name" value="NAD_binding_4"/>
    <property type="match status" value="1"/>
</dbReference>